<dbReference type="GO" id="GO:0020037">
    <property type="term" value="F:heme binding"/>
    <property type="evidence" value="ECO:0007669"/>
    <property type="project" value="InterPro"/>
</dbReference>
<evidence type="ECO:0000256" key="6">
    <source>
        <dbReference type="ARBA" id="ARBA00022617"/>
    </source>
</evidence>
<reference evidence="14 15" key="1">
    <citation type="journal article" date="2019" name="Commun. Biol.">
        <title>The bagworm genome reveals a unique fibroin gene that provides high tensile strength.</title>
        <authorList>
            <person name="Kono N."/>
            <person name="Nakamura H."/>
            <person name="Ohtoshi R."/>
            <person name="Tomita M."/>
            <person name="Numata K."/>
            <person name="Arakawa K."/>
        </authorList>
    </citation>
    <scope>NUCLEOTIDE SEQUENCE [LARGE SCALE GENOMIC DNA]</scope>
</reference>
<dbReference type="GO" id="GO:0005506">
    <property type="term" value="F:iron ion binding"/>
    <property type="evidence" value="ECO:0007669"/>
    <property type="project" value="InterPro"/>
</dbReference>
<keyword evidence="8" id="KW-0256">Endoplasmic reticulum</keyword>
<evidence type="ECO:0000256" key="7">
    <source>
        <dbReference type="ARBA" id="ARBA00022723"/>
    </source>
</evidence>
<keyword evidence="12" id="KW-0503">Monooxygenase</keyword>
<protein>
    <submittedName>
        <fullName evidence="14">Cytochrome P450 4c3</fullName>
    </submittedName>
</protein>
<dbReference type="Proteomes" id="UP000299102">
    <property type="component" value="Unassembled WGS sequence"/>
</dbReference>
<proteinExistence type="inferred from homology"/>
<comment type="subcellular location">
    <subcellularLocation>
        <location evidence="4">Endoplasmic reticulum membrane</location>
        <topology evidence="4">Peripheral membrane protein</topology>
    </subcellularLocation>
    <subcellularLocation>
        <location evidence="3">Microsome membrane</location>
        <topology evidence="3">Peripheral membrane protein</topology>
    </subcellularLocation>
</comment>
<keyword evidence="15" id="KW-1185">Reference proteome</keyword>
<dbReference type="GO" id="GO:0004497">
    <property type="term" value="F:monooxygenase activity"/>
    <property type="evidence" value="ECO:0007669"/>
    <property type="project" value="UniProtKB-KW"/>
</dbReference>
<evidence type="ECO:0000256" key="4">
    <source>
        <dbReference type="ARBA" id="ARBA00004406"/>
    </source>
</evidence>
<dbReference type="GO" id="GO:0005789">
    <property type="term" value="C:endoplasmic reticulum membrane"/>
    <property type="evidence" value="ECO:0007669"/>
    <property type="project" value="UniProtKB-SubCell"/>
</dbReference>
<dbReference type="Gene3D" id="1.10.630.10">
    <property type="entry name" value="Cytochrome P450"/>
    <property type="match status" value="1"/>
</dbReference>
<evidence type="ECO:0000256" key="11">
    <source>
        <dbReference type="ARBA" id="ARBA00023004"/>
    </source>
</evidence>
<evidence type="ECO:0000256" key="5">
    <source>
        <dbReference type="ARBA" id="ARBA00010617"/>
    </source>
</evidence>
<evidence type="ECO:0000256" key="13">
    <source>
        <dbReference type="ARBA" id="ARBA00023136"/>
    </source>
</evidence>
<keyword evidence="13" id="KW-0472">Membrane</keyword>
<keyword evidence="10" id="KW-0560">Oxidoreductase</keyword>
<name>A0A4C1WU29_EUMVA</name>
<gene>
    <name evidence="14" type="primary">Cyp4c3</name>
    <name evidence="14" type="ORF">EVAR_29770_1</name>
</gene>
<evidence type="ECO:0000313" key="14">
    <source>
        <dbReference type="EMBL" id="GBP54928.1"/>
    </source>
</evidence>
<dbReference type="EMBL" id="BGZK01000657">
    <property type="protein sequence ID" value="GBP54928.1"/>
    <property type="molecule type" value="Genomic_DNA"/>
</dbReference>
<evidence type="ECO:0000256" key="1">
    <source>
        <dbReference type="ARBA" id="ARBA00001971"/>
    </source>
</evidence>
<sequence>MKPVLGCQYAQAYGVCPIRKLKAPETWFYPAGSPKAFTASLEAAIRHMEVLTARKVFWHPFRLSRRHNAKFEKRISMCNKDGVRIENEMDTMQLNSITTSGVTNPEDAEVVLNTCLEKDYIYRFGYPWVGKGLITADANALTPLIRFIVPTWRRHHKLLSPAFNQNVLNGFMGVFNRQSSVMVEAMAKELGRERFDASVYIGAATLEMICRTCTFILTQFWS</sequence>
<dbReference type="PANTHER" id="PTHR24291">
    <property type="entry name" value="CYTOCHROME P450 FAMILY 4"/>
    <property type="match status" value="1"/>
</dbReference>
<keyword evidence="9" id="KW-0492">Microsome</keyword>
<accession>A0A4C1WU29</accession>
<evidence type="ECO:0000256" key="2">
    <source>
        <dbReference type="ARBA" id="ARBA00003690"/>
    </source>
</evidence>
<comment type="caution">
    <text evidence="14">The sequence shown here is derived from an EMBL/GenBank/DDBJ whole genome shotgun (WGS) entry which is preliminary data.</text>
</comment>
<evidence type="ECO:0000313" key="15">
    <source>
        <dbReference type="Proteomes" id="UP000299102"/>
    </source>
</evidence>
<dbReference type="InterPro" id="IPR036396">
    <property type="entry name" value="Cyt_P450_sf"/>
</dbReference>
<dbReference type="OrthoDB" id="1372046at2759"/>
<organism evidence="14 15">
    <name type="scientific">Eumeta variegata</name>
    <name type="common">Bagworm moth</name>
    <name type="synonym">Eumeta japonica</name>
    <dbReference type="NCBI Taxonomy" id="151549"/>
    <lineage>
        <taxon>Eukaryota</taxon>
        <taxon>Metazoa</taxon>
        <taxon>Ecdysozoa</taxon>
        <taxon>Arthropoda</taxon>
        <taxon>Hexapoda</taxon>
        <taxon>Insecta</taxon>
        <taxon>Pterygota</taxon>
        <taxon>Neoptera</taxon>
        <taxon>Endopterygota</taxon>
        <taxon>Lepidoptera</taxon>
        <taxon>Glossata</taxon>
        <taxon>Ditrysia</taxon>
        <taxon>Tineoidea</taxon>
        <taxon>Psychidae</taxon>
        <taxon>Oiketicinae</taxon>
        <taxon>Eumeta</taxon>
    </lineage>
</organism>
<evidence type="ECO:0000256" key="3">
    <source>
        <dbReference type="ARBA" id="ARBA00004174"/>
    </source>
</evidence>
<dbReference type="GO" id="GO:0016705">
    <property type="term" value="F:oxidoreductase activity, acting on paired donors, with incorporation or reduction of molecular oxygen"/>
    <property type="evidence" value="ECO:0007669"/>
    <property type="project" value="InterPro"/>
</dbReference>
<keyword evidence="7" id="KW-0479">Metal-binding</keyword>
<keyword evidence="6" id="KW-0349">Heme</keyword>
<comment type="cofactor">
    <cofactor evidence="1">
        <name>heme</name>
        <dbReference type="ChEBI" id="CHEBI:30413"/>
    </cofactor>
</comment>
<evidence type="ECO:0000256" key="9">
    <source>
        <dbReference type="ARBA" id="ARBA00022848"/>
    </source>
</evidence>
<evidence type="ECO:0000256" key="12">
    <source>
        <dbReference type="ARBA" id="ARBA00023033"/>
    </source>
</evidence>
<evidence type="ECO:0000256" key="8">
    <source>
        <dbReference type="ARBA" id="ARBA00022824"/>
    </source>
</evidence>
<dbReference type="STRING" id="151549.A0A4C1WU29"/>
<dbReference type="SUPFAM" id="SSF48264">
    <property type="entry name" value="Cytochrome P450"/>
    <property type="match status" value="1"/>
</dbReference>
<dbReference type="InterPro" id="IPR001128">
    <property type="entry name" value="Cyt_P450"/>
</dbReference>
<dbReference type="AlphaFoldDB" id="A0A4C1WU29"/>
<dbReference type="PANTHER" id="PTHR24291:SF189">
    <property type="entry name" value="CYTOCHROME P450 4C3-RELATED"/>
    <property type="match status" value="1"/>
</dbReference>
<keyword evidence="11" id="KW-0408">Iron</keyword>
<dbReference type="InterPro" id="IPR050196">
    <property type="entry name" value="Cytochrome_P450_Monoox"/>
</dbReference>
<evidence type="ECO:0000256" key="10">
    <source>
        <dbReference type="ARBA" id="ARBA00023002"/>
    </source>
</evidence>
<dbReference type="Pfam" id="PF00067">
    <property type="entry name" value="p450"/>
    <property type="match status" value="1"/>
</dbReference>
<comment type="similarity">
    <text evidence="5">Belongs to the cytochrome P450 family.</text>
</comment>
<comment type="function">
    <text evidence="2">May be involved in the metabolism of insect hormones and in the breakdown of synthetic insecticides.</text>
</comment>